<dbReference type="Proteomes" id="UP001221898">
    <property type="component" value="Unassembled WGS sequence"/>
</dbReference>
<protein>
    <submittedName>
        <fullName evidence="1">Uncharacterized protein</fullName>
    </submittedName>
</protein>
<organism evidence="1 2">
    <name type="scientific">Aldrovandia affinis</name>
    <dbReference type="NCBI Taxonomy" id="143900"/>
    <lineage>
        <taxon>Eukaryota</taxon>
        <taxon>Metazoa</taxon>
        <taxon>Chordata</taxon>
        <taxon>Craniata</taxon>
        <taxon>Vertebrata</taxon>
        <taxon>Euteleostomi</taxon>
        <taxon>Actinopterygii</taxon>
        <taxon>Neopterygii</taxon>
        <taxon>Teleostei</taxon>
        <taxon>Notacanthiformes</taxon>
        <taxon>Halosauridae</taxon>
        <taxon>Aldrovandia</taxon>
    </lineage>
</organism>
<name>A0AAD7W8Y2_9TELE</name>
<gene>
    <name evidence="1" type="ORF">AAFF_G00150810</name>
</gene>
<evidence type="ECO:0000313" key="2">
    <source>
        <dbReference type="Proteomes" id="UP001221898"/>
    </source>
</evidence>
<keyword evidence="2" id="KW-1185">Reference proteome</keyword>
<proteinExistence type="predicted"/>
<reference evidence="1" key="1">
    <citation type="journal article" date="2023" name="Science">
        <title>Genome structures resolve the early diversification of teleost fishes.</title>
        <authorList>
            <person name="Parey E."/>
            <person name="Louis A."/>
            <person name="Montfort J."/>
            <person name="Bouchez O."/>
            <person name="Roques C."/>
            <person name="Iampietro C."/>
            <person name="Lluch J."/>
            <person name="Castinel A."/>
            <person name="Donnadieu C."/>
            <person name="Desvignes T."/>
            <person name="Floi Bucao C."/>
            <person name="Jouanno E."/>
            <person name="Wen M."/>
            <person name="Mejri S."/>
            <person name="Dirks R."/>
            <person name="Jansen H."/>
            <person name="Henkel C."/>
            <person name="Chen W.J."/>
            <person name="Zahm M."/>
            <person name="Cabau C."/>
            <person name="Klopp C."/>
            <person name="Thompson A.W."/>
            <person name="Robinson-Rechavi M."/>
            <person name="Braasch I."/>
            <person name="Lecointre G."/>
            <person name="Bobe J."/>
            <person name="Postlethwait J.H."/>
            <person name="Berthelot C."/>
            <person name="Roest Crollius H."/>
            <person name="Guiguen Y."/>
        </authorList>
    </citation>
    <scope>NUCLEOTIDE SEQUENCE</scope>
    <source>
        <strain evidence="1">NC1722</strain>
    </source>
</reference>
<sequence>MLAETGAGDAWLSLPAECTTPTDEEEDDENLAEHRCEGANCIASKRPLVHYAAMHGENLSEFLLLNLHSANVCSWWPPRLKRCTELTSHPEPFGSPSALACGLMPLAICTVRAAPPPPHRTGPFVLIVGPSDLPTPFASSVAHHFPALSEDSSLQTPPSLQLTKICPETTFNI</sequence>
<comment type="caution">
    <text evidence="1">The sequence shown here is derived from an EMBL/GenBank/DDBJ whole genome shotgun (WGS) entry which is preliminary data.</text>
</comment>
<evidence type="ECO:0000313" key="1">
    <source>
        <dbReference type="EMBL" id="KAJ8387780.1"/>
    </source>
</evidence>
<dbReference type="EMBL" id="JAINUG010000206">
    <property type="protein sequence ID" value="KAJ8387780.1"/>
    <property type="molecule type" value="Genomic_DNA"/>
</dbReference>
<accession>A0AAD7W8Y2</accession>
<dbReference type="AlphaFoldDB" id="A0AAD7W8Y2"/>